<name>A0A1I0DPQ2_9BACI</name>
<dbReference type="OrthoDB" id="9783818at2"/>
<feature type="compositionally biased region" description="Basic and acidic residues" evidence="2">
    <location>
        <begin position="36"/>
        <end position="53"/>
    </location>
</feature>
<dbReference type="SMART" id="SM00327">
    <property type="entry name" value="VWA"/>
    <property type="match status" value="1"/>
</dbReference>
<accession>A0A1I0DPQ2</accession>
<feature type="coiled-coil region" evidence="1">
    <location>
        <begin position="454"/>
        <end position="481"/>
    </location>
</feature>
<gene>
    <name evidence="4" type="ORF">SAMN05216389_10951</name>
</gene>
<proteinExistence type="predicted"/>
<dbReference type="Proteomes" id="UP000198618">
    <property type="component" value="Unassembled WGS sequence"/>
</dbReference>
<dbReference type="STRING" id="930131.SAMN05216389_10951"/>
<sequence>MKHGMIVTLIIGIIIIFTLSGCSFIEHDELPENEDLKEVNDESSVMEKVKDDENSNDSHLNDEQLEEEPVEDPLANLIETAPDLPSSAEEVVEYPTGPLAGNGRLQGEEPIMSTDEMVEFVEETLPPIPEDADEAYLNDWFKAYRFLFAESYPDPNQILTSIKFNQFGHPEMEDERFQFKDQMNVLIILDVSGSMANMMDGSTMMDIAKNSIREFTSTLPEEANVGLRVYGHEGKRTGKTKEESCELTELVYDIQPLESSRFSQIIDPFEPTGWTPIALSLEEAKKDFEAFPGDENTNLVYVVSDGAETCGGDPVRVAEELTESDIQPIINVIGFNVDMDGQSHLREIAEAGGGLYTDAGNEEQLNEAFEQANELLKQWRSWKINSKREATNQRIAERLDAGKFRVNWNNYHRDENAIMNRVLLDLDKEYLGGHFRSLDSKRSEFWDVIRGLGKESEEYLLEEIENNYSEIMEEINQEFDENVGENVDEN</sequence>
<evidence type="ECO:0000313" key="5">
    <source>
        <dbReference type="Proteomes" id="UP000198618"/>
    </source>
</evidence>
<dbReference type="PROSITE" id="PS51257">
    <property type="entry name" value="PROKAR_LIPOPROTEIN"/>
    <property type="match status" value="1"/>
</dbReference>
<organism evidence="4 5">
    <name type="scientific">Oceanobacillus limi</name>
    <dbReference type="NCBI Taxonomy" id="930131"/>
    <lineage>
        <taxon>Bacteria</taxon>
        <taxon>Bacillati</taxon>
        <taxon>Bacillota</taxon>
        <taxon>Bacilli</taxon>
        <taxon>Bacillales</taxon>
        <taxon>Bacillaceae</taxon>
        <taxon>Oceanobacillus</taxon>
    </lineage>
</organism>
<feature type="domain" description="VWFA" evidence="3">
    <location>
        <begin position="184"/>
        <end position="372"/>
    </location>
</feature>
<dbReference type="PROSITE" id="PS50234">
    <property type="entry name" value="VWFA"/>
    <property type="match status" value="1"/>
</dbReference>
<keyword evidence="5" id="KW-1185">Reference proteome</keyword>
<evidence type="ECO:0000259" key="3">
    <source>
        <dbReference type="PROSITE" id="PS50234"/>
    </source>
</evidence>
<evidence type="ECO:0000313" key="4">
    <source>
        <dbReference type="EMBL" id="SET33870.1"/>
    </source>
</evidence>
<feature type="region of interest" description="Disordered" evidence="2">
    <location>
        <begin position="36"/>
        <end position="72"/>
    </location>
</feature>
<dbReference type="EMBL" id="FOHE01000009">
    <property type="protein sequence ID" value="SET33870.1"/>
    <property type="molecule type" value="Genomic_DNA"/>
</dbReference>
<keyword evidence="1" id="KW-0175">Coiled coil</keyword>
<dbReference type="InterPro" id="IPR002035">
    <property type="entry name" value="VWF_A"/>
</dbReference>
<evidence type="ECO:0000256" key="2">
    <source>
        <dbReference type="SAM" id="MobiDB-lite"/>
    </source>
</evidence>
<reference evidence="4 5" key="1">
    <citation type="submission" date="2016-10" db="EMBL/GenBank/DDBJ databases">
        <authorList>
            <person name="de Groot N.N."/>
        </authorList>
    </citation>
    <scope>NUCLEOTIDE SEQUENCE [LARGE SCALE GENOMIC DNA]</scope>
    <source>
        <strain evidence="4 5">IBRC-M 10780</strain>
    </source>
</reference>
<protein>
    <submittedName>
        <fullName evidence="4">Ca-activated chloride channel family protein</fullName>
    </submittedName>
</protein>
<dbReference type="Gene3D" id="3.40.50.410">
    <property type="entry name" value="von Willebrand factor, type A domain"/>
    <property type="match status" value="1"/>
</dbReference>
<dbReference type="RefSeq" id="WP_090869783.1">
    <property type="nucleotide sequence ID" value="NZ_FOHE01000009.1"/>
</dbReference>
<dbReference type="SUPFAM" id="SSF53300">
    <property type="entry name" value="vWA-like"/>
    <property type="match status" value="1"/>
</dbReference>
<dbReference type="AlphaFoldDB" id="A0A1I0DPQ2"/>
<dbReference type="Pfam" id="PF00092">
    <property type="entry name" value="VWA"/>
    <property type="match status" value="1"/>
</dbReference>
<dbReference type="InterPro" id="IPR036465">
    <property type="entry name" value="vWFA_dom_sf"/>
</dbReference>
<evidence type="ECO:0000256" key="1">
    <source>
        <dbReference type="SAM" id="Coils"/>
    </source>
</evidence>